<accession>A0A932HVX6</accession>
<proteinExistence type="predicted"/>
<comment type="caution">
    <text evidence="1">The sequence shown here is derived from an EMBL/GenBank/DDBJ whole genome shotgun (WGS) entry which is preliminary data.</text>
</comment>
<sequence>MMVAIHQPAYLPWLGYFHKILQADLFVLLDTVQMEKNGFVNRNRVWTPQGVQWLTVPVLMKGHTHSSLQEMRINPAASWKSKHLRTLALSYVKRPHYPRYAGDIERLLVASGEDLTPFLARMLAYFLEALGLKEKRVVLASTLAPEGKATTLLLDICKKAGATSYLSGVAGRDYLERKPFEEAGIEVVFQDFRHPRYDQGRPGFEPNLALVDALFNIGGEAVLELLKGAGGVEG</sequence>
<dbReference type="EMBL" id="JACPUR010000004">
    <property type="protein sequence ID" value="MBI3126511.1"/>
    <property type="molecule type" value="Genomic_DNA"/>
</dbReference>
<evidence type="ECO:0000313" key="2">
    <source>
        <dbReference type="Proteomes" id="UP000782312"/>
    </source>
</evidence>
<protein>
    <submittedName>
        <fullName evidence="1">WbqC family protein</fullName>
    </submittedName>
</protein>
<gene>
    <name evidence="1" type="ORF">HYZ11_02770</name>
</gene>
<dbReference type="Proteomes" id="UP000782312">
    <property type="component" value="Unassembled WGS sequence"/>
</dbReference>
<dbReference type="Pfam" id="PF08889">
    <property type="entry name" value="WbqC"/>
    <property type="match status" value="1"/>
</dbReference>
<dbReference type="InterPro" id="IPR014985">
    <property type="entry name" value="WbqC"/>
</dbReference>
<evidence type="ECO:0000313" key="1">
    <source>
        <dbReference type="EMBL" id="MBI3126511.1"/>
    </source>
</evidence>
<organism evidence="1 2">
    <name type="scientific">Tectimicrobiota bacterium</name>
    <dbReference type="NCBI Taxonomy" id="2528274"/>
    <lineage>
        <taxon>Bacteria</taxon>
        <taxon>Pseudomonadati</taxon>
        <taxon>Nitrospinota/Tectimicrobiota group</taxon>
        <taxon>Candidatus Tectimicrobiota</taxon>
    </lineage>
</organism>
<dbReference type="AlphaFoldDB" id="A0A932HVX6"/>
<name>A0A932HVX6_UNCTE</name>
<reference evidence="1" key="1">
    <citation type="submission" date="2020-07" db="EMBL/GenBank/DDBJ databases">
        <title>Huge and variable diversity of episymbiotic CPR bacteria and DPANN archaea in groundwater ecosystems.</title>
        <authorList>
            <person name="He C.Y."/>
            <person name="Keren R."/>
            <person name="Whittaker M."/>
            <person name="Farag I.F."/>
            <person name="Doudna J."/>
            <person name="Cate J.H.D."/>
            <person name="Banfield J.F."/>
        </authorList>
    </citation>
    <scope>NUCLEOTIDE SEQUENCE</scope>
    <source>
        <strain evidence="1">NC_groundwater_763_Ag_S-0.2um_68_21</strain>
    </source>
</reference>